<organism evidence="1 2">
    <name type="scientific">Cryoendolithus antarcticus</name>
    <dbReference type="NCBI Taxonomy" id="1507870"/>
    <lineage>
        <taxon>Eukaryota</taxon>
        <taxon>Fungi</taxon>
        <taxon>Dikarya</taxon>
        <taxon>Ascomycota</taxon>
        <taxon>Pezizomycotina</taxon>
        <taxon>Dothideomycetes</taxon>
        <taxon>Dothideomycetidae</taxon>
        <taxon>Cladosporiales</taxon>
        <taxon>Cladosporiaceae</taxon>
        <taxon>Cryoendolithus</taxon>
    </lineage>
</organism>
<accession>A0A1V8TAE7</accession>
<name>A0A1V8TAE7_9PEZI</name>
<keyword evidence="2" id="KW-1185">Reference proteome</keyword>
<dbReference type="Proteomes" id="UP000192596">
    <property type="component" value="Unassembled WGS sequence"/>
</dbReference>
<reference evidence="2" key="1">
    <citation type="submission" date="2017-03" db="EMBL/GenBank/DDBJ databases">
        <title>Genomes of endolithic fungi from Antarctica.</title>
        <authorList>
            <person name="Coleine C."/>
            <person name="Masonjones S."/>
            <person name="Stajich J.E."/>
        </authorList>
    </citation>
    <scope>NUCLEOTIDE SEQUENCE [LARGE SCALE GENOMIC DNA]</scope>
    <source>
        <strain evidence="2">CCFEE 5527</strain>
    </source>
</reference>
<proteinExistence type="predicted"/>
<dbReference type="EMBL" id="NAJO01000012">
    <property type="protein sequence ID" value="OQO08339.1"/>
    <property type="molecule type" value="Genomic_DNA"/>
</dbReference>
<dbReference type="InParanoid" id="A0A1V8TAE7"/>
<protein>
    <submittedName>
        <fullName evidence="1">Uncharacterized protein</fullName>
    </submittedName>
</protein>
<dbReference type="OrthoDB" id="2884623at2759"/>
<evidence type="ECO:0000313" key="1">
    <source>
        <dbReference type="EMBL" id="OQO08339.1"/>
    </source>
</evidence>
<evidence type="ECO:0000313" key="2">
    <source>
        <dbReference type="Proteomes" id="UP000192596"/>
    </source>
</evidence>
<sequence>MAGLVFITASPRLKPLNRALTLLRDWEYNEGEPGFCVVTTRNAYELETTKNPLALTEVPLPDPHENAWTAASLDDIEAYMRDVHRCLPESRFRVRTTLFLVIDDEGLEADEVVLLRVPMEEAHTMFVNLDVANMSFEDFADGDEGADEDGWWVYAGVGGPDLFEESLEAREVEMERDFDNAWVNASLADIEAYMLDTHRLIARYNAPRINTSLFLVLDSAALAKDEIVLYQRFYDFASGAYLDKFKITRLPLEQAHTMHANLDINNMEFESYVEWDRKRGPRGKGWMVYRGLVGSEMSAKVVAKREAELERLRVLDLVN</sequence>
<comment type="caution">
    <text evidence="1">The sequence shown here is derived from an EMBL/GenBank/DDBJ whole genome shotgun (WGS) entry which is preliminary data.</text>
</comment>
<dbReference type="AlphaFoldDB" id="A0A1V8TAE7"/>
<dbReference type="STRING" id="1507870.A0A1V8TAE7"/>
<gene>
    <name evidence="1" type="ORF">B0A48_06209</name>
</gene>